<keyword evidence="1" id="KW-0812">Transmembrane</keyword>
<dbReference type="Proteomes" id="UP000694564">
    <property type="component" value="Chromosome X"/>
</dbReference>
<reference evidence="2" key="1">
    <citation type="submission" date="2025-08" db="UniProtKB">
        <authorList>
            <consortium name="Ensembl"/>
        </authorList>
    </citation>
    <scope>IDENTIFICATION</scope>
</reference>
<dbReference type="AlphaFoldDB" id="A0A8D2BB86"/>
<name>A0A8D2BB86_SCIVU</name>
<dbReference type="GeneTree" id="ENSGT01030000238160"/>
<dbReference type="Ensembl" id="ENSSVLT00005014973.1">
    <property type="protein sequence ID" value="ENSSVLP00005013528.1"/>
    <property type="gene ID" value="ENSSVLG00005010745.1"/>
</dbReference>
<sequence>MSVPFSPHPRQHLLLLIFLIIAILIGVRWNLRVVLICISLITRDVEHFSICLLIACRSSSKYPFSSFAHLLIGLFEGFLVLNSLYILDINPISEEQVAKIFSHSVGCLFTLFVIFFAVQKLFNLMPSH</sequence>
<proteinExistence type="predicted"/>
<reference evidence="2" key="2">
    <citation type="submission" date="2025-09" db="UniProtKB">
        <authorList>
            <consortium name="Ensembl"/>
        </authorList>
    </citation>
    <scope>IDENTIFICATION</scope>
</reference>
<evidence type="ECO:0000313" key="2">
    <source>
        <dbReference type="Ensembl" id="ENSSVLP00005013528.1"/>
    </source>
</evidence>
<evidence type="ECO:0000313" key="3">
    <source>
        <dbReference type="Proteomes" id="UP000694564"/>
    </source>
</evidence>
<evidence type="ECO:0000256" key="1">
    <source>
        <dbReference type="SAM" id="Phobius"/>
    </source>
</evidence>
<feature type="transmembrane region" description="Helical" evidence="1">
    <location>
        <begin position="67"/>
        <end position="88"/>
    </location>
</feature>
<keyword evidence="1" id="KW-0472">Membrane</keyword>
<accession>A0A8D2BB86</accession>
<protein>
    <submittedName>
        <fullName evidence="2">Uncharacterized protein</fullName>
    </submittedName>
</protein>
<keyword evidence="3" id="KW-1185">Reference proteome</keyword>
<feature type="transmembrane region" description="Helical" evidence="1">
    <location>
        <begin position="100"/>
        <end position="118"/>
    </location>
</feature>
<organism evidence="2 3">
    <name type="scientific">Sciurus vulgaris</name>
    <name type="common">Eurasian red squirrel</name>
    <dbReference type="NCBI Taxonomy" id="55149"/>
    <lineage>
        <taxon>Eukaryota</taxon>
        <taxon>Metazoa</taxon>
        <taxon>Chordata</taxon>
        <taxon>Craniata</taxon>
        <taxon>Vertebrata</taxon>
        <taxon>Euteleostomi</taxon>
        <taxon>Mammalia</taxon>
        <taxon>Eutheria</taxon>
        <taxon>Euarchontoglires</taxon>
        <taxon>Glires</taxon>
        <taxon>Rodentia</taxon>
        <taxon>Sciuromorpha</taxon>
        <taxon>Sciuridae</taxon>
        <taxon>Sciurinae</taxon>
        <taxon>Sciurini</taxon>
        <taxon>Sciurus</taxon>
    </lineage>
</organism>
<feature type="transmembrane region" description="Helical" evidence="1">
    <location>
        <begin position="12"/>
        <end position="27"/>
    </location>
</feature>
<keyword evidence="1" id="KW-1133">Transmembrane helix</keyword>